<dbReference type="Proteomes" id="UP000052943">
    <property type="component" value="Unassembled WGS sequence"/>
</dbReference>
<reference evidence="2 3" key="2">
    <citation type="submission" date="2015-11" db="EMBL/GenBank/DDBJ databases">
        <title>Genomes and virulence difference between two physiological races of Phytophthora nicotianae.</title>
        <authorList>
            <person name="Liu H."/>
            <person name="Ma X."/>
            <person name="Yu H."/>
            <person name="Fang D."/>
            <person name="Li Y."/>
            <person name="Wang X."/>
            <person name="Wang W."/>
            <person name="Dong Y."/>
            <person name="Xiao B."/>
        </authorList>
    </citation>
    <scope>NUCLEOTIDE SEQUENCE [LARGE SCALE GENOMIC DNA]</scope>
    <source>
        <strain evidence="3">race 0</strain>
        <strain evidence="2">Race 0</strain>
    </source>
</reference>
<gene>
    <name evidence="2" type="ORF">AM587_10001478</name>
    <name evidence="1" type="ORF">L915_19445</name>
</gene>
<proteinExistence type="predicted"/>
<reference evidence="1" key="1">
    <citation type="submission" date="2013-11" db="EMBL/GenBank/DDBJ databases">
        <title>The Genome Sequence of Phytophthora parasitica CJ02B3.</title>
        <authorList>
            <consortium name="The Broad Institute Genomics Platform"/>
            <person name="Russ C."/>
            <person name="Tyler B."/>
            <person name="Panabieres F."/>
            <person name="Shan W."/>
            <person name="Tripathy S."/>
            <person name="Grunwald N."/>
            <person name="Machado M."/>
            <person name="Johnson C.S."/>
            <person name="Arredondo F."/>
            <person name="Hong C."/>
            <person name="Coffey M."/>
            <person name="Young S.K."/>
            <person name="Zeng Q."/>
            <person name="Gargeya S."/>
            <person name="Fitzgerald M."/>
            <person name="Abouelleil A."/>
            <person name="Alvarado L."/>
            <person name="Chapman S.B."/>
            <person name="Gainer-Dewar J."/>
            <person name="Goldberg J."/>
            <person name="Griggs A."/>
            <person name="Gujja S."/>
            <person name="Hansen M."/>
            <person name="Howarth C."/>
            <person name="Imamovic A."/>
            <person name="Ireland A."/>
            <person name="Larimer J."/>
            <person name="McCowan C."/>
            <person name="Murphy C."/>
            <person name="Pearson M."/>
            <person name="Poon T.W."/>
            <person name="Priest M."/>
            <person name="Roberts A."/>
            <person name="Saif S."/>
            <person name="Shea T."/>
            <person name="Sykes S."/>
            <person name="Wortman J."/>
            <person name="Nusbaum C."/>
            <person name="Birren B."/>
        </authorList>
    </citation>
    <scope>NUCLEOTIDE SEQUENCE [LARGE SCALE GENOMIC DNA]</scope>
    <source>
        <strain evidence="1">CJ02B3</strain>
    </source>
</reference>
<organism evidence="1">
    <name type="scientific">Phytophthora nicotianae</name>
    <name type="common">Potato buckeye rot agent</name>
    <name type="synonym">Phytophthora parasitica</name>
    <dbReference type="NCBI Taxonomy" id="4792"/>
    <lineage>
        <taxon>Eukaryota</taxon>
        <taxon>Sar</taxon>
        <taxon>Stramenopiles</taxon>
        <taxon>Oomycota</taxon>
        <taxon>Peronosporomycetes</taxon>
        <taxon>Peronosporales</taxon>
        <taxon>Peronosporaceae</taxon>
        <taxon>Phytophthora</taxon>
    </lineage>
</organism>
<evidence type="ECO:0000313" key="1">
    <source>
        <dbReference type="EMBL" id="ETK73644.1"/>
    </source>
</evidence>
<evidence type="ECO:0000313" key="2">
    <source>
        <dbReference type="EMBL" id="KUF83700.1"/>
    </source>
</evidence>
<evidence type="ECO:0000313" key="3">
    <source>
        <dbReference type="Proteomes" id="UP000052943"/>
    </source>
</evidence>
<dbReference type="Proteomes" id="UP000053236">
    <property type="component" value="Unassembled WGS sequence"/>
</dbReference>
<dbReference type="VEuPathDB" id="FungiDB:PPTG_06488"/>
<name>W2FSK7_PHYNI</name>
<sequence length="115" mass="13472">MVGPKRKVSQQLIELIKKLVFDGNIDEPMYEALSMDDRRLFHELLRITHTQHSLRDPIKDPREVLKQEYLKLKGEVMLGNNNPSIIRELKKVLVDMYSAKLISDEEFKEVLLVLV</sequence>
<dbReference type="EMBL" id="KI689254">
    <property type="protein sequence ID" value="ETK73644.1"/>
    <property type="molecule type" value="Genomic_DNA"/>
</dbReference>
<dbReference type="EMBL" id="LNFO01003116">
    <property type="protein sequence ID" value="KUF83700.1"/>
    <property type="molecule type" value="Genomic_DNA"/>
</dbReference>
<protein>
    <submittedName>
        <fullName evidence="1">Uncharacterized protein</fullName>
    </submittedName>
</protein>
<dbReference type="AlphaFoldDB" id="W2FSK7"/>
<accession>A0A0W8CI77</accession>
<accession>W2FSK7</accession>
<dbReference type="OrthoDB" id="128115at2759"/>